<feature type="transmembrane region" description="Helical" evidence="2">
    <location>
        <begin position="313"/>
        <end position="331"/>
    </location>
</feature>
<evidence type="ECO:0000256" key="2">
    <source>
        <dbReference type="SAM" id="Phobius"/>
    </source>
</evidence>
<feature type="region of interest" description="Disordered" evidence="1">
    <location>
        <begin position="1"/>
        <end position="36"/>
    </location>
</feature>
<evidence type="ECO:0000256" key="1">
    <source>
        <dbReference type="SAM" id="MobiDB-lite"/>
    </source>
</evidence>
<dbReference type="Pfam" id="PF19877">
    <property type="entry name" value="DUF6350"/>
    <property type="match status" value="1"/>
</dbReference>
<keyword evidence="2" id="KW-0472">Membrane</keyword>
<dbReference type="Proteomes" id="UP000217209">
    <property type="component" value="Chromosome"/>
</dbReference>
<reference evidence="3 4" key="1">
    <citation type="submission" date="2016-12" db="EMBL/GenBank/DDBJ databases">
        <authorList>
            <person name="Song W.-J."/>
            <person name="Kurnit D.M."/>
        </authorList>
    </citation>
    <scope>NUCLEOTIDE SEQUENCE [LARGE SCALE GENOMIC DNA]</scope>
    <source>
        <strain evidence="3 4">DSM 30827</strain>
    </source>
</reference>
<name>A0A1Q2HV42_9CORY</name>
<protein>
    <submittedName>
        <fullName evidence="3">Uncharacterized protein</fullName>
    </submittedName>
</protein>
<organism evidence="3 4">
    <name type="scientific">Corynebacterium glaucum</name>
    <dbReference type="NCBI Taxonomy" id="187491"/>
    <lineage>
        <taxon>Bacteria</taxon>
        <taxon>Bacillati</taxon>
        <taxon>Actinomycetota</taxon>
        <taxon>Actinomycetes</taxon>
        <taxon>Mycobacteriales</taxon>
        <taxon>Corynebacteriaceae</taxon>
        <taxon>Corynebacterium</taxon>
    </lineage>
</organism>
<feature type="transmembrane region" description="Helical" evidence="2">
    <location>
        <begin position="254"/>
        <end position="277"/>
    </location>
</feature>
<feature type="transmembrane region" description="Helical" evidence="2">
    <location>
        <begin position="338"/>
        <end position="358"/>
    </location>
</feature>
<evidence type="ECO:0000313" key="3">
    <source>
        <dbReference type="EMBL" id="AQQ14717.1"/>
    </source>
</evidence>
<feature type="transmembrane region" description="Helical" evidence="2">
    <location>
        <begin position="49"/>
        <end position="70"/>
    </location>
</feature>
<sequence>MSNTQSTRPTASRRRRPVKGLVTGQQREKPEPKAPETWAQRLKQYVPSAVAPLAVLALATGVTCFAVILLSDWGMKYLPAAIGQSWLTLHGVPLRIDGVELSLVPLLPAVGIVALVASRIRAATKTRVSVLDLGAIFVLVTVTSLVLSVVSLFMVADASHVFAIAPPHPAAAILMPLGLHLAGFALGISPVVWRVIAKRSGIPPETVITAGAALRVMRDLVLAAAVVYLVLLALNYRHIAEAVGAYPNLGWSGGLALTLLCLGYLPNAAVATLAVLLGGTFEYAGATVSLFDATSVALPPLPIFAAVPASAPVWVPALMLIPVAVVLRFALTRSFSLIDVAATATWAAVLGLVVASYASGTAGAYGHVGPNPWAFAVLMFLWTALPGLIAWLVSLVRARSAGEDSGQDSGKDGQV</sequence>
<feature type="transmembrane region" description="Helical" evidence="2">
    <location>
        <begin position="130"/>
        <end position="153"/>
    </location>
</feature>
<feature type="transmembrane region" description="Helical" evidence="2">
    <location>
        <begin position="173"/>
        <end position="196"/>
    </location>
</feature>
<dbReference type="EMBL" id="CP019688">
    <property type="protein sequence ID" value="AQQ14717.1"/>
    <property type="molecule type" value="Genomic_DNA"/>
</dbReference>
<gene>
    <name evidence="3" type="ORF">CGLAU_03700</name>
</gene>
<dbReference type="AlphaFoldDB" id="A0A1Q2HV42"/>
<evidence type="ECO:0000313" key="4">
    <source>
        <dbReference type="Proteomes" id="UP000217209"/>
    </source>
</evidence>
<proteinExistence type="predicted"/>
<accession>A0A1Q2HV42</accession>
<feature type="transmembrane region" description="Helical" evidence="2">
    <location>
        <begin position="289"/>
        <end position="307"/>
    </location>
</feature>
<dbReference type="InterPro" id="IPR045931">
    <property type="entry name" value="DUF6350"/>
</dbReference>
<feature type="transmembrane region" description="Helical" evidence="2">
    <location>
        <begin position="101"/>
        <end position="118"/>
    </location>
</feature>
<dbReference type="KEGG" id="cgv:CGLAU_03700"/>
<feature type="transmembrane region" description="Helical" evidence="2">
    <location>
        <begin position="373"/>
        <end position="393"/>
    </location>
</feature>
<feature type="transmembrane region" description="Helical" evidence="2">
    <location>
        <begin position="216"/>
        <end position="234"/>
    </location>
</feature>
<keyword evidence="4" id="KW-1185">Reference proteome</keyword>
<keyword evidence="2" id="KW-0812">Transmembrane</keyword>
<keyword evidence="2" id="KW-1133">Transmembrane helix</keyword>
<feature type="compositionally biased region" description="Low complexity" evidence="1">
    <location>
        <begin position="1"/>
        <end position="10"/>
    </location>
</feature>